<name>A0A2S9T4W8_9BACT</name>
<dbReference type="EMBL" id="NXGE01000006">
    <property type="protein sequence ID" value="PRM93839.1"/>
    <property type="molecule type" value="Genomic_DNA"/>
</dbReference>
<organism evidence="1 2">
    <name type="scientific">Aliarcobacter cryaerophilus</name>
    <dbReference type="NCBI Taxonomy" id="28198"/>
    <lineage>
        <taxon>Bacteria</taxon>
        <taxon>Pseudomonadati</taxon>
        <taxon>Campylobacterota</taxon>
        <taxon>Epsilonproteobacteria</taxon>
        <taxon>Campylobacterales</taxon>
        <taxon>Arcobacteraceae</taxon>
        <taxon>Aliarcobacter</taxon>
    </lineage>
</organism>
<evidence type="ECO:0000313" key="1">
    <source>
        <dbReference type="EMBL" id="PRM93839.1"/>
    </source>
</evidence>
<protein>
    <submittedName>
        <fullName evidence="1">Uncharacterized protein</fullName>
    </submittedName>
</protein>
<dbReference type="RefSeq" id="WP_105915893.1">
    <property type="nucleotide sequence ID" value="NZ_NXGE01000006.1"/>
</dbReference>
<sequence>MSEKDEKRLKAVKTIYGKEAFEKGLKIKYGNNTFVAWWILGYDTIEELEANKTDDEILEMHDERYRAEGIKIS</sequence>
<dbReference type="Proteomes" id="UP000238281">
    <property type="component" value="Unassembled WGS sequence"/>
</dbReference>
<dbReference type="AlphaFoldDB" id="A0A2S9T4W8"/>
<proteinExistence type="predicted"/>
<accession>A0A2S9T4W8</accession>
<evidence type="ECO:0000313" key="2">
    <source>
        <dbReference type="Proteomes" id="UP000238281"/>
    </source>
</evidence>
<reference evidence="1 2" key="1">
    <citation type="submission" date="2017-09" db="EMBL/GenBank/DDBJ databases">
        <title>Reassesment of A. cryaerophilus.</title>
        <authorList>
            <person name="Perez-Cataluna A."/>
            <person name="Collado L."/>
            <person name="Salgado O."/>
            <person name="Lefinanco V."/>
            <person name="Figueras M.J."/>
        </authorList>
    </citation>
    <scope>NUCLEOTIDE SEQUENCE [LARGE SCALE GENOMIC DNA]</scope>
    <source>
        <strain evidence="1 2">LMG 10210</strain>
    </source>
</reference>
<gene>
    <name evidence="1" type="ORF">CJ673_09215</name>
</gene>
<comment type="caution">
    <text evidence="1">The sequence shown here is derived from an EMBL/GenBank/DDBJ whole genome shotgun (WGS) entry which is preliminary data.</text>
</comment>